<evidence type="ECO:0000259" key="4">
    <source>
        <dbReference type="PROSITE" id="PS50800"/>
    </source>
</evidence>
<dbReference type="AlphaFoldDB" id="A0A9P3H4G3"/>
<dbReference type="CDD" id="cd12432">
    <property type="entry name" value="RRM_ACINU"/>
    <property type="match status" value="1"/>
</dbReference>
<name>A0A9P3H4G3_9FUNG</name>
<evidence type="ECO:0000259" key="3">
    <source>
        <dbReference type="PROSITE" id="PS50102"/>
    </source>
</evidence>
<dbReference type="SMART" id="SM00513">
    <property type="entry name" value="SAP"/>
    <property type="match status" value="1"/>
</dbReference>
<gene>
    <name evidence="5" type="ORF">EMPS_02300</name>
</gene>
<proteinExistence type="predicted"/>
<evidence type="ECO:0008006" key="7">
    <source>
        <dbReference type="Google" id="ProtNLM"/>
    </source>
</evidence>
<feature type="region of interest" description="Disordered" evidence="2">
    <location>
        <begin position="37"/>
        <end position="57"/>
    </location>
</feature>
<evidence type="ECO:0000256" key="1">
    <source>
        <dbReference type="PROSITE-ProRule" id="PRU00176"/>
    </source>
</evidence>
<comment type="caution">
    <text evidence="5">The sequence shown here is derived from an EMBL/GenBank/DDBJ whole genome shotgun (WGS) entry which is preliminary data.</text>
</comment>
<feature type="compositionally biased region" description="Low complexity" evidence="2">
    <location>
        <begin position="128"/>
        <end position="153"/>
    </location>
</feature>
<dbReference type="Proteomes" id="UP000827284">
    <property type="component" value="Unassembled WGS sequence"/>
</dbReference>
<feature type="region of interest" description="Disordered" evidence="2">
    <location>
        <begin position="262"/>
        <end position="300"/>
    </location>
</feature>
<keyword evidence="6" id="KW-1185">Reference proteome</keyword>
<dbReference type="Pfam" id="PF02037">
    <property type="entry name" value="SAP"/>
    <property type="match status" value="1"/>
</dbReference>
<reference evidence="5" key="2">
    <citation type="journal article" date="2022" name="Microbiol. Resour. Announc.">
        <title>Whole-Genome Sequence of Entomortierella parvispora E1425, a Mucoromycotan Fungus Associated with Burkholderiaceae-Related Endosymbiotic Bacteria.</title>
        <authorList>
            <person name="Herlambang A."/>
            <person name="Guo Y."/>
            <person name="Takashima Y."/>
            <person name="Narisawa K."/>
            <person name="Ohta H."/>
            <person name="Nishizawa T."/>
        </authorList>
    </citation>
    <scope>NUCLEOTIDE SEQUENCE</scope>
    <source>
        <strain evidence="5">E1425</strain>
    </source>
</reference>
<dbReference type="InterPro" id="IPR036361">
    <property type="entry name" value="SAP_dom_sf"/>
</dbReference>
<feature type="domain" description="RRM" evidence="3">
    <location>
        <begin position="302"/>
        <end position="377"/>
    </location>
</feature>
<sequence>MVDPNTLKVTELKTELTARGLSTKGLKKELVTRLEEALATETQSTSASDTPMDTDNVTKEAEQISQIVEPVEEPVAAAAESDIVMAPVPAPDDSVSSTPAPDVLSSVEVSTTVLEPVVGTPTLSQEGVVDTTTTTDATSTPSTSTTNTATTVDSSKKRSLESDDATSHGPAKDSVKRTRQDSGAEDHARIRAAATEAVEADARRRSAAPSPSPAPGRSASVASIAPSSEENAQPGSPDKVSATAPRRIDARSLMERQIKMAVQDRQPEAALQSPVELKPTPALPSVTEDADGETDSSADASRSLVITNFVRPLTVNQVKRMLAEFGEIEMLWMDSIRTHCYVTFKTVESAKQAFKEVVGQVFPKETGKALEAMYLSPETAAQCVEAAEEAQKNGRKPVIYTGKAAAIVTPKRGAPIAVRNEEVEVIFKRNQAEPAQVVQPTDLFKMTTAQPALYYKALKEPPVETPSETVN</sequence>
<dbReference type="InterPro" id="IPR003034">
    <property type="entry name" value="SAP_dom"/>
</dbReference>
<evidence type="ECO:0000313" key="5">
    <source>
        <dbReference type="EMBL" id="GJJ69951.1"/>
    </source>
</evidence>
<dbReference type="Pfam" id="PF00076">
    <property type="entry name" value="RRM_1"/>
    <property type="match status" value="1"/>
</dbReference>
<dbReference type="SUPFAM" id="SSF68906">
    <property type="entry name" value="SAP domain"/>
    <property type="match status" value="1"/>
</dbReference>
<dbReference type="PROSITE" id="PS50800">
    <property type="entry name" value="SAP"/>
    <property type="match status" value="1"/>
</dbReference>
<feature type="compositionally biased region" description="Polar residues" evidence="2">
    <location>
        <begin position="225"/>
        <end position="234"/>
    </location>
</feature>
<dbReference type="PROSITE" id="PS50102">
    <property type="entry name" value="RRM"/>
    <property type="match status" value="1"/>
</dbReference>
<dbReference type="PANTHER" id="PTHR47031:SF3">
    <property type="entry name" value="SAP DOMAIN-CONTAINING PROTEIN"/>
    <property type="match status" value="1"/>
</dbReference>
<dbReference type="InterPro" id="IPR012677">
    <property type="entry name" value="Nucleotide-bd_a/b_plait_sf"/>
</dbReference>
<accession>A0A9P3H4G3</accession>
<dbReference type="InterPro" id="IPR035979">
    <property type="entry name" value="RBD_domain_sf"/>
</dbReference>
<dbReference type="Gene3D" id="1.10.720.30">
    <property type="entry name" value="SAP domain"/>
    <property type="match status" value="1"/>
</dbReference>
<reference evidence="5" key="1">
    <citation type="submission" date="2021-11" db="EMBL/GenBank/DDBJ databases">
        <authorList>
            <person name="Herlambang A."/>
            <person name="Guo Y."/>
            <person name="Takashima Y."/>
            <person name="Nishizawa T."/>
        </authorList>
    </citation>
    <scope>NUCLEOTIDE SEQUENCE</scope>
    <source>
        <strain evidence="5">E1425</strain>
    </source>
</reference>
<dbReference type="Gene3D" id="3.30.70.330">
    <property type="match status" value="1"/>
</dbReference>
<feature type="compositionally biased region" description="Polar residues" evidence="2">
    <location>
        <begin position="40"/>
        <end position="55"/>
    </location>
</feature>
<feature type="region of interest" description="Disordered" evidence="2">
    <location>
        <begin position="113"/>
        <end position="247"/>
    </location>
</feature>
<dbReference type="GO" id="GO:0003723">
    <property type="term" value="F:RNA binding"/>
    <property type="evidence" value="ECO:0007669"/>
    <property type="project" value="UniProtKB-UniRule"/>
</dbReference>
<dbReference type="OrthoDB" id="5348404at2759"/>
<feature type="compositionally biased region" description="Basic and acidic residues" evidence="2">
    <location>
        <begin position="170"/>
        <end position="189"/>
    </location>
</feature>
<organism evidence="5 6">
    <name type="scientific">Entomortierella parvispora</name>
    <dbReference type="NCBI Taxonomy" id="205924"/>
    <lineage>
        <taxon>Eukaryota</taxon>
        <taxon>Fungi</taxon>
        <taxon>Fungi incertae sedis</taxon>
        <taxon>Mucoromycota</taxon>
        <taxon>Mortierellomycotina</taxon>
        <taxon>Mortierellomycetes</taxon>
        <taxon>Mortierellales</taxon>
        <taxon>Mortierellaceae</taxon>
        <taxon>Entomortierella</taxon>
    </lineage>
</organism>
<dbReference type="SUPFAM" id="SSF54928">
    <property type="entry name" value="RNA-binding domain, RBD"/>
    <property type="match status" value="1"/>
</dbReference>
<protein>
    <recommendedName>
        <fullName evidence="7">SAP domain-containing protein</fullName>
    </recommendedName>
</protein>
<dbReference type="PANTHER" id="PTHR47031">
    <property type="entry name" value="SAP DNA-BINDING DOMAIN-CONTAINING PROTEIN"/>
    <property type="match status" value="1"/>
</dbReference>
<evidence type="ECO:0000313" key="6">
    <source>
        <dbReference type="Proteomes" id="UP000827284"/>
    </source>
</evidence>
<keyword evidence="1" id="KW-0694">RNA-binding</keyword>
<dbReference type="EMBL" id="BQFW01000003">
    <property type="protein sequence ID" value="GJJ69951.1"/>
    <property type="molecule type" value="Genomic_DNA"/>
</dbReference>
<dbReference type="InterPro" id="IPR034257">
    <property type="entry name" value="Acinus_RRM"/>
</dbReference>
<evidence type="ECO:0000256" key="2">
    <source>
        <dbReference type="SAM" id="MobiDB-lite"/>
    </source>
</evidence>
<dbReference type="InterPro" id="IPR000504">
    <property type="entry name" value="RRM_dom"/>
</dbReference>
<feature type="domain" description="SAP" evidence="4">
    <location>
        <begin position="4"/>
        <end position="38"/>
    </location>
</feature>